<keyword evidence="10" id="KW-1185">Reference proteome</keyword>
<keyword evidence="3" id="KW-1003">Cell membrane</keyword>
<reference evidence="9 10" key="1">
    <citation type="submission" date="2020-07" db="EMBL/GenBank/DDBJ databases">
        <title>A new beta-1,3-glucan-decomposing anaerobic bacterium isolated from anoxic soil subjected to biological soil disinfestation.</title>
        <authorList>
            <person name="Ueki A."/>
            <person name="Tonouchi A."/>
        </authorList>
    </citation>
    <scope>NUCLEOTIDE SEQUENCE [LARGE SCALE GENOMIC DNA]</scope>
    <source>
        <strain evidence="9 10">TW1</strain>
    </source>
</reference>
<dbReference type="EMBL" id="BLZR01000001">
    <property type="protein sequence ID" value="GFP76048.1"/>
    <property type="molecule type" value="Genomic_DNA"/>
</dbReference>
<gene>
    <name evidence="9" type="ORF">bsdtw1_02142</name>
</gene>
<dbReference type="GO" id="GO:0005886">
    <property type="term" value="C:plasma membrane"/>
    <property type="evidence" value="ECO:0007669"/>
    <property type="project" value="UniProtKB-SubCell"/>
</dbReference>
<dbReference type="CDD" id="cd06261">
    <property type="entry name" value="TM_PBP2"/>
    <property type="match status" value="1"/>
</dbReference>
<keyword evidence="5 7" id="KW-1133">Transmembrane helix</keyword>
<keyword evidence="2 7" id="KW-0813">Transport</keyword>
<dbReference type="SUPFAM" id="SSF161098">
    <property type="entry name" value="MetI-like"/>
    <property type="match status" value="1"/>
</dbReference>
<evidence type="ECO:0000259" key="8">
    <source>
        <dbReference type="PROSITE" id="PS50928"/>
    </source>
</evidence>
<dbReference type="PANTHER" id="PTHR30193">
    <property type="entry name" value="ABC TRANSPORTER PERMEASE PROTEIN"/>
    <property type="match status" value="1"/>
</dbReference>
<dbReference type="Proteomes" id="UP000580568">
    <property type="component" value="Unassembled WGS sequence"/>
</dbReference>
<comment type="similarity">
    <text evidence="7">Belongs to the binding-protein-dependent transport system permease family.</text>
</comment>
<evidence type="ECO:0000256" key="3">
    <source>
        <dbReference type="ARBA" id="ARBA00022475"/>
    </source>
</evidence>
<evidence type="ECO:0000256" key="1">
    <source>
        <dbReference type="ARBA" id="ARBA00004651"/>
    </source>
</evidence>
<proteinExistence type="inferred from homology"/>
<feature type="transmembrane region" description="Helical" evidence="7">
    <location>
        <begin position="264"/>
        <end position="286"/>
    </location>
</feature>
<keyword evidence="4 7" id="KW-0812">Transmembrane</keyword>
<evidence type="ECO:0000256" key="2">
    <source>
        <dbReference type="ARBA" id="ARBA00022448"/>
    </source>
</evidence>
<evidence type="ECO:0000256" key="6">
    <source>
        <dbReference type="ARBA" id="ARBA00023136"/>
    </source>
</evidence>
<dbReference type="Gene3D" id="1.10.3720.10">
    <property type="entry name" value="MetI-like"/>
    <property type="match status" value="1"/>
</dbReference>
<evidence type="ECO:0000256" key="7">
    <source>
        <dbReference type="RuleBase" id="RU363032"/>
    </source>
</evidence>
<dbReference type="InterPro" id="IPR035906">
    <property type="entry name" value="MetI-like_sf"/>
</dbReference>
<protein>
    <submittedName>
        <fullName evidence="9">Lactose transport system permease protein LacF</fullName>
    </submittedName>
</protein>
<feature type="transmembrane region" description="Helical" evidence="7">
    <location>
        <begin position="72"/>
        <end position="96"/>
    </location>
</feature>
<feature type="transmembrane region" description="Helical" evidence="7">
    <location>
        <begin position="14"/>
        <end position="36"/>
    </location>
</feature>
<dbReference type="PROSITE" id="PS50928">
    <property type="entry name" value="ABC_TM1"/>
    <property type="match status" value="1"/>
</dbReference>
<feature type="transmembrane region" description="Helical" evidence="7">
    <location>
        <begin position="108"/>
        <end position="128"/>
    </location>
</feature>
<dbReference type="InterPro" id="IPR000515">
    <property type="entry name" value="MetI-like"/>
</dbReference>
<organism evidence="9 10">
    <name type="scientific">Clostridium fungisolvens</name>
    <dbReference type="NCBI Taxonomy" id="1604897"/>
    <lineage>
        <taxon>Bacteria</taxon>
        <taxon>Bacillati</taxon>
        <taxon>Bacillota</taxon>
        <taxon>Clostridia</taxon>
        <taxon>Eubacteriales</taxon>
        <taxon>Clostridiaceae</taxon>
        <taxon>Clostridium</taxon>
    </lineage>
</organism>
<keyword evidence="6 7" id="KW-0472">Membrane</keyword>
<comment type="subcellular location">
    <subcellularLocation>
        <location evidence="1 7">Cell membrane</location>
        <topology evidence="1 7">Multi-pass membrane protein</topology>
    </subcellularLocation>
</comment>
<dbReference type="RefSeq" id="WP_183277505.1">
    <property type="nucleotide sequence ID" value="NZ_BLZR01000001.1"/>
</dbReference>
<accession>A0A6V8SLJ7</accession>
<sequence length="295" mass="33500">MAIKSDYYAKERKAGLLFVLAPVLGFFLFAFGPLMFSLYAGFTDWSSIGDIHFVGLQNFKDMFHDINFWRSLYNTVFMMIGIPIGLILALALALMMNRKIFGIKAFRVIYYIPVISSVAAVSILWRWVYNGDYGLLNQLLDGWFHIKGPNWLFNETTVKPAIMGMAIWKGLGGSMLLYLAGIQSISKDYYEAAQLDGATSFNIFRYITIPLLKPVTFYMVITGIIGGSQMFVEPNIMTDNGGPNYSAATIVYYLWDKAFKNYQMGYACAVAWLLAIFIFIVTLIQFRNNDTFFES</sequence>
<dbReference type="PANTHER" id="PTHR30193:SF37">
    <property type="entry name" value="INNER MEMBRANE ABC TRANSPORTER PERMEASE PROTEIN YCJO"/>
    <property type="match status" value="1"/>
</dbReference>
<evidence type="ECO:0000313" key="9">
    <source>
        <dbReference type="EMBL" id="GFP76048.1"/>
    </source>
</evidence>
<dbReference type="GO" id="GO:0055085">
    <property type="term" value="P:transmembrane transport"/>
    <property type="evidence" value="ECO:0007669"/>
    <property type="project" value="InterPro"/>
</dbReference>
<dbReference type="AlphaFoldDB" id="A0A6V8SLJ7"/>
<dbReference type="Pfam" id="PF00528">
    <property type="entry name" value="BPD_transp_1"/>
    <property type="match status" value="1"/>
</dbReference>
<name>A0A6V8SLJ7_9CLOT</name>
<comment type="caution">
    <text evidence="9">The sequence shown here is derived from an EMBL/GenBank/DDBJ whole genome shotgun (WGS) entry which is preliminary data.</text>
</comment>
<feature type="transmembrane region" description="Helical" evidence="7">
    <location>
        <begin position="161"/>
        <end position="180"/>
    </location>
</feature>
<evidence type="ECO:0000256" key="5">
    <source>
        <dbReference type="ARBA" id="ARBA00022989"/>
    </source>
</evidence>
<feature type="domain" description="ABC transmembrane type-1" evidence="8">
    <location>
        <begin position="71"/>
        <end position="285"/>
    </location>
</feature>
<evidence type="ECO:0000256" key="4">
    <source>
        <dbReference type="ARBA" id="ARBA00022692"/>
    </source>
</evidence>
<dbReference type="InterPro" id="IPR051393">
    <property type="entry name" value="ABC_transporter_permease"/>
</dbReference>
<evidence type="ECO:0000313" key="10">
    <source>
        <dbReference type="Proteomes" id="UP000580568"/>
    </source>
</evidence>